<feature type="compositionally biased region" description="Polar residues" evidence="1">
    <location>
        <begin position="423"/>
        <end position="440"/>
    </location>
</feature>
<reference evidence="3 4" key="1">
    <citation type="journal article" date="2017" name="Mol. Ecol.">
        <title>Comparative and population genomic landscape of Phellinus noxius: A hypervariable fungus causing root rot in trees.</title>
        <authorList>
            <person name="Chung C.L."/>
            <person name="Lee T.J."/>
            <person name="Akiba M."/>
            <person name="Lee H.H."/>
            <person name="Kuo T.H."/>
            <person name="Liu D."/>
            <person name="Ke H.M."/>
            <person name="Yokoi T."/>
            <person name="Roa M.B."/>
            <person name="Lu M.J."/>
            <person name="Chang Y.Y."/>
            <person name="Ann P.J."/>
            <person name="Tsai J.N."/>
            <person name="Chen C.Y."/>
            <person name="Tzean S.S."/>
            <person name="Ota Y."/>
            <person name="Hattori T."/>
            <person name="Sahashi N."/>
            <person name="Liou R.F."/>
            <person name="Kikuchi T."/>
            <person name="Tsai I.J."/>
        </authorList>
    </citation>
    <scope>NUCLEOTIDE SEQUENCE [LARGE SCALE GENOMIC DNA]</scope>
    <source>
        <strain evidence="3 4">FFPRI411160</strain>
    </source>
</reference>
<name>A0A286UT63_9AGAM</name>
<feature type="compositionally biased region" description="Basic and acidic residues" evidence="1">
    <location>
        <begin position="410"/>
        <end position="422"/>
    </location>
</feature>
<keyword evidence="2" id="KW-1133">Transmembrane helix</keyword>
<sequence length="572" mass="62084">MSSISSDPSSSTPSFVLRNITIDDTDSSLKYSQGWEKEQLSQANGGSFQFTKELGANLTIQLPANSVAVYYLGFELESGSLYETCLDCETENAKGFFDAQSDSPSDNPTILFSLSNLNPDKSHVLEVFNVGDKRFNSTGTITLDSLTITVRDPVGTSSTSTSTISSITTSSTSSESTTSLMSGANGDNSGTSSLESLAVTSATSATSSGAAPASGTADSSQKDISSGETFAEQMRSHPWTFAGIILAILFVVFTAAFALMYFMRRRKRKRTAPTSIEGHWATRFFGEKGINRKEWNEEGREMHEVTTPKSGNSEFGRDKSFPRPLVLAQRQAESPIKSSFPNPPPNAVRQVAHRDTLPSAPSYLAYEAPRATLRPGYDIPTVTVTGPYYPEVSRSPTVTSVSAVPQSSQPRDESQKAAEERLNQYTSVERQRRINGQSRDPTAAASHASGVWEGMKSFTPPDPVSASIPPALMMKTVRFSDEVVVPSPSGGAYYNKAPPHPQRQQLDLGYSGAGGMNYELDSRVNPYVAEAQRRVQERAAGVASVGFGPDRFNGQYNTFSTPQQYQQQQRFF</sequence>
<evidence type="ECO:0000256" key="1">
    <source>
        <dbReference type="SAM" id="MobiDB-lite"/>
    </source>
</evidence>
<keyword evidence="2" id="KW-0812">Transmembrane</keyword>
<evidence type="ECO:0000256" key="2">
    <source>
        <dbReference type="SAM" id="Phobius"/>
    </source>
</evidence>
<feature type="region of interest" description="Disordered" evidence="1">
    <location>
        <begin position="152"/>
        <end position="193"/>
    </location>
</feature>
<evidence type="ECO:0000313" key="3">
    <source>
        <dbReference type="EMBL" id="PAV22768.1"/>
    </source>
</evidence>
<organism evidence="3 4">
    <name type="scientific">Pyrrhoderma noxium</name>
    <dbReference type="NCBI Taxonomy" id="2282107"/>
    <lineage>
        <taxon>Eukaryota</taxon>
        <taxon>Fungi</taxon>
        <taxon>Dikarya</taxon>
        <taxon>Basidiomycota</taxon>
        <taxon>Agaricomycotina</taxon>
        <taxon>Agaricomycetes</taxon>
        <taxon>Hymenochaetales</taxon>
        <taxon>Hymenochaetaceae</taxon>
        <taxon>Pyrrhoderma</taxon>
    </lineage>
</organism>
<feature type="region of interest" description="Disordered" evidence="1">
    <location>
        <begin position="392"/>
        <end position="461"/>
    </location>
</feature>
<feature type="compositionally biased region" description="Low complexity" evidence="1">
    <location>
        <begin position="156"/>
        <end position="179"/>
    </location>
</feature>
<feature type="compositionally biased region" description="Polar residues" evidence="1">
    <location>
        <begin position="180"/>
        <end position="190"/>
    </location>
</feature>
<dbReference type="Proteomes" id="UP000217199">
    <property type="component" value="Unassembled WGS sequence"/>
</dbReference>
<keyword evidence="2" id="KW-0472">Membrane</keyword>
<proteinExistence type="predicted"/>
<comment type="caution">
    <text evidence="3">The sequence shown here is derived from an EMBL/GenBank/DDBJ whole genome shotgun (WGS) entry which is preliminary data.</text>
</comment>
<feature type="region of interest" description="Disordered" evidence="1">
    <location>
        <begin position="299"/>
        <end position="319"/>
    </location>
</feature>
<accession>A0A286UT63</accession>
<feature type="compositionally biased region" description="Low complexity" evidence="1">
    <location>
        <begin position="205"/>
        <end position="219"/>
    </location>
</feature>
<dbReference type="AlphaFoldDB" id="A0A286UT63"/>
<feature type="compositionally biased region" description="Polar residues" evidence="1">
    <location>
        <begin position="394"/>
        <end position="409"/>
    </location>
</feature>
<dbReference type="STRING" id="2282107.A0A286UT63"/>
<keyword evidence="4" id="KW-1185">Reference proteome</keyword>
<gene>
    <name evidence="3" type="ORF">PNOK_0272500</name>
</gene>
<feature type="region of interest" description="Disordered" evidence="1">
    <location>
        <begin position="205"/>
        <end position="229"/>
    </location>
</feature>
<dbReference type="EMBL" id="NBII01000002">
    <property type="protein sequence ID" value="PAV22768.1"/>
    <property type="molecule type" value="Genomic_DNA"/>
</dbReference>
<feature type="transmembrane region" description="Helical" evidence="2">
    <location>
        <begin position="239"/>
        <end position="262"/>
    </location>
</feature>
<protein>
    <submittedName>
        <fullName evidence="3">Uncharacterized protein</fullName>
    </submittedName>
</protein>
<dbReference type="OrthoDB" id="2756540at2759"/>
<dbReference type="InParanoid" id="A0A286UT63"/>
<evidence type="ECO:0000313" key="4">
    <source>
        <dbReference type="Proteomes" id="UP000217199"/>
    </source>
</evidence>